<evidence type="ECO:0000313" key="8">
    <source>
        <dbReference type="EMBL" id="UOQ57585.1"/>
    </source>
</evidence>
<dbReference type="SUPFAM" id="SSF117074">
    <property type="entry name" value="Hypothetical protein PA1324"/>
    <property type="match status" value="1"/>
</dbReference>
<evidence type="ECO:0000256" key="5">
    <source>
        <dbReference type="SAM" id="Phobius"/>
    </source>
</evidence>
<evidence type="ECO:0000256" key="4">
    <source>
        <dbReference type="SAM" id="MobiDB-lite"/>
    </source>
</evidence>
<evidence type="ECO:0000313" key="9">
    <source>
        <dbReference type="Proteomes" id="UP000831786"/>
    </source>
</evidence>
<feature type="signal peptide" evidence="6">
    <location>
        <begin position="1"/>
        <end position="35"/>
    </location>
</feature>
<keyword evidence="5" id="KW-1133">Transmembrane helix</keyword>
<proteinExistence type="predicted"/>
<keyword evidence="5" id="KW-0472">Membrane</keyword>
<comment type="subcellular location">
    <subcellularLocation>
        <location evidence="1">Secreted</location>
    </subcellularLocation>
</comment>
<keyword evidence="9" id="KW-1185">Reference proteome</keyword>
<keyword evidence="2" id="KW-0964">Secreted</keyword>
<feature type="region of interest" description="Disordered" evidence="4">
    <location>
        <begin position="950"/>
        <end position="987"/>
    </location>
</feature>
<dbReference type="PROSITE" id="PS51318">
    <property type="entry name" value="TAT"/>
    <property type="match status" value="1"/>
</dbReference>
<dbReference type="Pfam" id="PF17210">
    <property type="entry name" value="SdrD_B"/>
    <property type="match status" value="1"/>
</dbReference>
<dbReference type="Gene3D" id="2.60.40.10">
    <property type="entry name" value="Immunoglobulins"/>
    <property type="match status" value="1"/>
</dbReference>
<keyword evidence="5" id="KW-0812">Transmembrane</keyword>
<evidence type="ECO:0000259" key="7">
    <source>
        <dbReference type="Pfam" id="PF17210"/>
    </source>
</evidence>
<name>A0ABY4FMX0_9MICO</name>
<dbReference type="InterPro" id="IPR013783">
    <property type="entry name" value="Ig-like_fold"/>
</dbReference>
<sequence>MHRTQRRRARRRFTAIASGLAALTLTAGVVTPALAAPGDGVLTVEVNRDFSGDGVYEAALDPGQSGIEVTVTDGTTTLGPLATDANGHADFDLGTLAGSRFRVDVTIPDTAPDYLEFAPAATTATADAFRSATSFVDGATQTVHVGVWNPSTYVTRNPKVAVAQQVSRGTADTRRSLMITDWDNRGPFDMTNADNAAGIAQVASQAETGTVFGTAWDYRRNGLFSAAYAKSYTVYGPGGPGGIYRTDTAAGGTSGNTVLWATVPNAGTSVHQTIAGRDDAFFLAAGSEGLGGLAMSEDGATLYAVNLAEKSLYTFDAAAAAPAAPTGSTAIADPGCVGGDWRPFAVTVRDGEVYVGGICDASVSLARADLAVHILRLDGGAFAPVYSHALDFGRGSQAYADPPGNLTDPEVSTHWNPWRDTWDADIALAFTNTGNSRVPIYPMPLLTSFAFENDGSLVLDFRDRKTDSYPSNGTGPDGVTPTAGHVAGGDLNKVCLTGGVYEWEGEGACPNNATQENSAQSPFDRVEFFPGEFMTGEPRYGANVTHTENSLGAVLLSPREPDVLATTMNPTQLYNSSGFGFYDRQDGSGPGNDWENRALLIAGNASAGNFAKGSGLGGVSLLAAPAPIQIGNYVWFDQDRDGEQGADEIAVPGATVRLLDADGNVLAETTTDENGEYYFGGEGGYALVPGAEYIVEFDLTTVDPTQLPGSPSLDELSFTVTQDPDAGEIHDSNPTPTDNPLIGRAPVTAPDHPGGVDHTIDAGIFFGRPGIDIVKFDGRAEAPENPVDGPDAVDGEYGDPTPGAWDPAVDADTEDTAVEYPVSGGSTGPQPVDMIITNTGNLALTDVSVADLTVEGAEIADLSCDFSPLGGPATGTSWDGPFAPGDSFRCSGTLTMGYDELHHDIASVTGQPVDEEGEPVGEEIGDEDPYWATTPVAPVPGIDIVKFDGRAETPENPVDGPDAVDGEYGDPTPGDWDPSVDADTEDDAVEYPLDGDSTGPQPVDMIITNTGELALTDVTVADLTVEGAEIADLSCDFSPLGGPATGVTWDGPFEPGASFRCSGTLTMGPEELHHDIASVTGQPVDEEGEPFGEEIGDEDPYWAVTPALPPVPGIDIVKFDGRTSAPENPVDGPDAVDGEYGGPTPGDWAPEIDADTEDQAVEYPLSGDSTGPQPVDMIITNTGELALADVTVSDLTVQGSALADVTCDFSPLGGPATGTSWAGPFQPGDSFTCTGTLTMGAAELHHDIASVTGQPVDETGEPVGERIGDEDPYWALTPEKPVTPGTEKPGVDITKRQAKTGDEADTTQTAITAKAGERVIVEMPVKNSGDVPLTRVAVTDRTDDGPAMAEFRCTFPDGTKVDAVDGEVRWAATFADPATAQWEPGVTFICTGVVTLAAGQAHADTVTVHAVAPDGTKLTDDNPFHVRTPDAPGLSVTGGTISVVLIAFAVALVALGIVLILIRRRSHRASDTES</sequence>
<dbReference type="InterPro" id="IPR006311">
    <property type="entry name" value="TAT_signal"/>
</dbReference>
<feature type="transmembrane region" description="Helical" evidence="5">
    <location>
        <begin position="1441"/>
        <end position="1462"/>
    </location>
</feature>
<keyword evidence="3 6" id="KW-0732">Signal</keyword>
<reference evidence="8 9" key="1">
    <citation type="submission" date="2022-04" db="EMBL/GenBank/DDBJ databases">
        <title>Leucobacter sp. isolated from rhizosphere of garlic.</title>
        <authorList>
            <person name="Won M."/>
            <person name="Lee C.-M."/>
            <person name="Woen H.-Y."/>
            <person name="Kwon S.-W."/>
        </authorList>
    </citation>
    <scope>NUCLEOTIDE SEQUENCE [LARGE SCALE GENOMIC DNA]</scope>
    <source>
        <strain evidence="8 9">H21R-40</strain>
    </source>
</reference>
<gene>
    <name evidence="8" type="ORF">MUN78_01700</name>
</gene>
<feature type="compositionally biased region" description="Acidic residues" evidence="4">
    <location>
        <begin position="978"/>
        <end position="987"/>
    </location>
</feature>
<evidence type="ECO:0000256" key="6">
    <source>
        <dbReference type="SAM" id="SignalP"/>
    </source>
</evidence>
<feature type="region of interest" description="Disordered" evidence="4">
    <location>
        <begin position="1124"/>
        <end position="1152"/>
    </location>
</feature>
<feature type="region of interest" description="Disordered" evidence="4">
    <location>
        <begin position="911"/>
        <end position="937"/>
    </location>
</feature>
<accession>A0ABY4FMX0</accession>
<feature type="domain" description="SD-repeat containing protein B" evidence="7">
    <location>
        <begin position="629"/>
        <end position="698"/>
    </location>
</feature>
<feature type="compositionally biased region" description="Acidic residues" evidence="4">
    <location>
        <begin position="913"/>
        <end position="929"/>
    </location>
</feature>
<evidence type="ECO:0000256" key="3">
    <source>
        <dbReference type="ARBA" id="ARBA00022729"/>
    </source>
</evidence>
<feature type="chain" id="PRO_5046525297" description="SD-repeat containing protein B domain-containing protein" evidence="6">
    <location>
        <begin position="36"/>
        <end position="1474"/>
    </location>
</feature>
<protein>
    <recommendedName>
        <fullName evidence="7">SD-repeat containing protein B domain-containing protein</fullName>
    </recommendedName>
</protein>
<dbReference type="Proteomes" id="UP000831786">
    <property type="component" value="Chromosome"/>
</dbReference>
<organism evidence="8 9">
    <name type="scientific">Leucobacter allii</name>
    <dbReference type="NCBI Taxonomy" id="2932247"/>
    <lineage>
        <taxon>Bacteria</taxon>
        <taxon>Bacillati</taxon>
        <taxon>Actinomycetota</taxon>
        <taxon>Actinomycetes</taxon>
        <taxon>Micrococcales</taxon>
        <taxon>Microbacteriaceae</taxon>
        <taxon>Leucobacter</taxon>
    </lineage>
</organism>
<dbReference type="RefSeq" id="WP_244728363.1">
    <property type="nucleotide sequence ID" value="NZ_CP095045.1"/>
</dbReference>
<evidence type="ECO:0000256" key="1">
    <source>
        <dbReference type="ARBA" id="ARBA00004613"/>
    </source>
</evidence>
<dbReference type="EMBL" id="CP095045">
    <property type="protein sequence ID" value="UOQ57585.1"/>
    <property type="molecule type" value="Genomic_DNA"/>
</dbReference>
<dbReference type="InterPro" id="IPR033764">
    <property type="entry name" value="Sdr_B"/>
</dbReference>
<feature type="region of interest" description="Disordered" evidence="4">
    <location>
        <begin position="782"/>
        <end position="802"/>
    </location>
</feature>
<evidence type="ECO:0000256" key="2">
    <source>
        <dbReference type="ARBA" id="ARBA00022525"/>
    </source>
</evidence>